<accession>A0AAE7WSJ3</accession>
<name>A0AAE7WSJ3_9CAUD</name>
<sequence length="140" mass="15582">MKKKFNPDTHSVSLHFGPHIVHGHAQETAFGEVMQSMLLREISRNAHDSFSRLAVAEPAPTFEIKEQDGSSIIRAIEQWRQMLADAPQPEEFTPCSIPDWMRPSLRESGMTDAQIDSILITGVEPNLGDAPGVTFRTVTI</sequence>
<dbReference type="EMBL" id="MZ475896">
    <property type="protein sequence ID" value="QYW04906.1"/>
    <property type="molecule type" value="Genomic_DNA"/>
</dbReference>
<gene>
    <name evidence="1" type="ORF">pEaSNUABM7_00238</name>
</gene>
<protein>
    <submittedName>
        <fullName evidence="1">Uncharacterized protein</fullName>
    </submittedName>
</protein>
<proteinExistence type="predicted"/>
<keyword evidence="2" id="KW-1185">Reference proteome</keyword>
<evidence type="ECO:0000313" key="2">
    <source>
        <dbReference type="Proteomes" id="UP000827609"/>
    </source>
</evidence>
<reference evidence="1" key="1">
    <citation type="submission" date="2021-06" db="EMBL/GenBank/DDBJ databases">
        <title>Complete genome sequence of Erwinia phage pEa_SNUABM_7.</title>
        <authorList>
            <person name="Kim S.G."/>
            <person name="Park S.C."/>
        </authorList>
    </citation>
    <scope>NUCLEOTIDE SEQUENCE</scope>
</reference>
<dbReference type="Proteomes" id="UP000827609">
    <property type="component" value="Segment"/>
</dbReference>
<evidence type="ECO:0000313" key="1">
    <source>
        <dbReference type="EMBL" id="QYW04906.1"/>
    </source>
</evidence>
<organism evidence="1 2">
    <name type="scientific">Erwinia phage pEa_SNUABM_7</name>
    <dbReference type="NCBI Taxonomy" id="2866695"/>
    <lineage>
        <taxon>Viruses</taxon>
        <taxon>Duplodnaviria</taxon>
        <taxon>Heunggongvirae</taxon>
        <taxon>Uroviricota</taxon>
        <taxon>Caudoviricetes</taxon>
        <taxon>Snuvirus</taxon>
        <taxon>Snuvirus SNUABM7</taxon>
    </lineage>
</organism>